<dbReference type="PROSITE" id="PS51257">
    <property type="entry name" value="PROKAR_LIPOPROTEIN"/>
    <property type="match status" value="1"/>
</dbReference>
<protein>
    <submittedName>
        <fullName evidence="2">Uncharacterized protein</fullName>
    </submittedName>
</protein>
<feature type="region of interest" description="Disordered" evidence="1">
    <location>
        <begin position="97"/>
        <end position="133"/>
    </location>
</feature>
<dbReference type="Proteomes" id="UP001500518">
    <property type="component" value="Unassembled WGS sequence"/>
</dbReference>
<organism evidence="2 3">
    <name type="scientific">Erythrobacter westpacificensis</name>
    <dbReference type="NCBI Taxonomy" id="1055231"/>
    <lineage>
        <taxon>Bacteria</taxon>
        <taxon>Pseudomonadati</taxon>
        <taxon>Pseudomonadota</taxon>
        <taxon>Alphaproteobacteria</taxon>
        <taxon>Sphingomonadales</taxon>
        <taxon>Erythrobacteraceae</taxon>
        <taxon>Erythrobacter/Porphyrobacter group</taxon>
        <taxon>Erythrobacter</taxon>
    </lineage>
</organism>
<reference evidence="3" key="1">
    <citation type="journal article" date="2019" name="Int. J. Syst. Evol. Microbiol.">
        <title>The Global Catalogue of Microorganisms (GCM) 10K type strain sequencing project: providing services to taxonomists for standard genome sequencing and annotation.</title>
        <authorList>
            <consortium name="The Broad Institute Genomics Platform"/>
            <consortium name="The Broad Institute Genome Sequencing Center for Infectious Disease"/>
            <person name="Wu L."/>
            <person name="Ma J."/>
        </authorList>
    </citation>
    <scope>NUCLEOTIDE SEQUENCE [LARGE SCALE GENOMIC DNA]</scope>
    <source>
        <strain evidence="3">JCM 18014</strain>
    </source>
</reference>
<comment type="caution">
    <text evidence="2">The sequence shown here is derived from an EMBL/GenBank/DDBJ whole genome shotgun (WGS) entry which is preliminary data.</text>
</comment>
<evidence type="ECO:0000313" key="3">
    <source>
        <dbReference type="Proteomes" id="UP001500518"/>
    </source>
</evidence>
<accession>A0ABP9KME4</accession>
<sequence>MKKLAFVAVLGLAACGDAATEEPMVEEEVAVEEPAMEVQMAADGQPAPGTYEVVLENGDVVTETVNADGTYSWISTNGETGSGTWRTDGPNVWCTTGEGEEESCNDEMVDDDGVWTSTDRETGETATVTRVEG</sequence>
<dbReference type="EMBL" id="BAABHV010000021">
    <property type="protein sequence ID" value="GAA5060183.1"/>
    <property type="molecule type" value="Genomic_DNA"/>
</dbReference>
<evidence type="ECO:0000313" key="2">
    <source>
        <dbReference type="EMBL" id="GAA5060183.1"/>
    </source>
</evidence>
<keyword evidence="3" id="KW-1185">Reference proteome</keyword>
<gene>
    <name evidence="2" type="ORF">GCM10023208_28270</name>
</gene>
<feature type="compositionally biased region" description="Polar residues" evidence="1">
    <location>
        <begin position="124"/>
        <end position="133"/>
    </location>
</feature>
<evidence type="ECO:0000256" key="1">
    <source>
        <dbReference type="SAM" id="MobiDB-lite"/>
    </source>
</evidence>
<proteinExistence type="predicted"/>
<name>A0ABP9KME4_9SPHN</name>
<dbReference type="RefSeq" id="WP_346033662.1">
    <property type="nucleotide sequence ID" value="NZ_BAABHV010000021.1"/>
</dbReference>
<feature type="compositionally biased region" description="Acidic residues" evidence="1">
    <location>
        <begin position="98"/>
        <end position="113"/>
    </location>
</feature>